<evidence type="ECO:0000313" key="2">
    <source>
        <dbReference type="EMBL" id="MZI93199.1"/>
    </source>
</evidence>
<dbReference type="GO" id="GO:0004343">
    <property type="term" value="F:glucosamine 6-phosphate N-acetyltransferase activity"/>
    <property type="evidence" value="ECO:0007669"/>
    <property type="project" value="TreeGrafter"/>
</dbReference>
<dbReference type="EMBL" id="WEKT01000011">
    <property type="protein sequence ID" value="MZI93199.1"/>
    <property type="molecule type" value="Genomic_DNA"/>
</dbReference>
<feature type="domain" description="N-acetyltransferase" evidence="1">
    <location>
        <begin position="1"/>
        <end position="142"/>
    </location>
</feature>
<dbReference type="Pfam" id="PF13673">
    <property type="entry name" value="Acetyltransf_10"/>
    <property type="match status" value="1"/>
</dbReference>
<dbReference type="InterPro" id="IPR016181">
    <property type="entry name" value="Acyl_CoA_acyltransferase"/>
</dbReference>
<accession>A0A7X4LJQ8</accession>
<gene>
    <name evidence="2" type="ORF">F9817_08320</name>
</gene>
<evidence type="ECO:0000259" key="1">
    <source>
        <dbReference type="PROSITE" id="PS51186"/>
    </source>
</evidence>
<dbReference type="Gene3D" id="3.40.630.30">
    <property type="match status" value="1"/>
</dbReference>
<protein>
    <submittedName>
        <fullName evidence="2">GNAT family N-acetyltransferase</fullName>
    </submittedName>
</protein>
<dbReference type="SUPFAM" id="SSF55729">
    <property type="entry name" value="Acyl-CoA N-acyltransferases (Nat)"/>
    <property type="match status" value="1"/>
</dbReference>
<evidence type="ECO:0000313" key="3">
    <source>
        <dbReference type="Proteomes" id="UP000462621"/>
    </source>
</evidence>
<proteinExistence type="predicted"/>
<comment type="caution">
    <text evidence="2">The sequence shown here is derived from an EMBL/GenBank/DDBJ whole genome shotgun (WGS) entry which is preliminary data.</text>
</comment>
<dbReference type="PANTHER" id="PTHR13355">
    <property type="entry name" value="GLUCOSAMINE 6-PHOSPHATE N-ACETYLTRANSFERASE"/>
    <property type="match status" value="1"/>
</dbReference>
<dbReference type="PANTHER" id="PTHR13355:SF11">
    <property type="entry name" value="GLUCOSAMINE 6-PHOSPHATE N-ACETYLTRANSFERASE"/>
    <property type="match status" value="1"/>
</dbReference>
<dbReference type="PROSITE" id="PS51186">
    <property type="entry name" value="GNAT"/>
    <property type="match status" value="1"/>
</dbReference>
<dbReference type="InterPro" id="IPR000182">
    <property type="entry name" value="GNAT_dom"/>
</dbReference>
<keyword evidence="3" id="KW-1185">Reference proteome</keyword>
<name>A0A7X4LJQ8_9VIBR</name>
<keyword evidence="2" id="KW-0808">Transferase</keyword>
<dbReference type="RefSeq" id="WP_161154504.1">
    <property type="nucleotide sequence ID" value="NZ_WEKT01000011.1"/>
</dbReference>
<dbReference type="InterPro" id="IPR039143">
    <property type="entry name" value="GNPNAT1-like"/>
</dbReference>
<sequence length="147" mass="16339">MNIQIGNDAYLIDQAQQIRHSVFVIEQGIPQALDDDGFDSDALHALVTDHGEAIATARLVIDEHQQAVLARVAVVKAYRGLGIAAKVVQAMLTHADKLGVTHTEVHAHEYLQHYYQQFGFRYVAPVEIVGDHQLIEMVRPYATIDAE</sequence>
<organism evidence="2 3">
    <name type="scientific">Vibrio eleionomae</name>
    <dbReference type="NCBI Taxonomy" id="2653505"/>
    <lineage>
        <taxon>Bacteria</taxon>
        <taxon>Pseudomonadati</taxon>
        <taxon>Pseudomonadota</taxon>
        <taxon>Gammaproteobacteria</taxon>
        <taxon>Vibrionales</taxon>
        <taxon>Vibrionaceae</taxon>
        <taxon>Vibrio</taxon>
    </lineage>
</organism>
<dbReference type="CDD" id="cd04301">
    <property type="entry name" value="NAT_SF"/>
    <property type="match status" value="1"/>
</dbReference>
<dbReference type="Proteomes" id="UP000462621">
    <property type="component" value="Unassembled WGS sequence"/>
</dbReference>
<reference evidence="2 3" key="1">
    <citation type="submission" date="2019-10" db="EMBL/GenBank/DDBJ databases">
        <title>Vibrio sp. nov. isolated from a shrimp pond.</title>
        <authorList>
            <person name="Gomez-Gil B."/>
            <person name="Enciso-Ibarra J."/>
            <person name="Enciso-Ibarra K."/>
            <person name="Bolan-Mejia C."/>
        </authorList>
    </citation>
    <scope>NUCLEOTIDE SEQUENCE [LARGE SCALE GENOMIC DNA]</scope>
    <source>
        <strain evidence="2 3">CAIM 722</strain>
    </source>
</reference>
<dbReference type="AlphaFoldDB" id="A0A7X4LJQ8"/>